<keyword evidence="4" id="KW-1185">Reference proteome</keyword>
<evidence type="ECO:0000313" key="3">
    <source>
        <dbReference type="EMBL" id="ANP45885.1"/>
    </source>
</evidence>
<dbReference type="PROSITE" id="PS50005">
    <property type="entry name" value="TPR"/>
    <property type="match status" value="1"/>
</dbReference>
<dbReference type="Gene3D" id="2.50.20.10">
    <property type="entry name" value="Lipoprotein localisation LolA/LolB/LppX"/>
    <property type="match status" value="1"/>
</dbReference>
<dbReference type="Proteomes" id="UP000092498">
    <property type="component" value="Chromosome"/>
</dbReference>
<keyword evidence="1" id="KW-0802">TPR repeat</keyword>
<evidence type="ECO:0000256" key="1">
    <source>
        <dbReference type="PROSITE-ProRule" id="PRU00339"/>
    </source>
</evidence>
<dbReference type="SUPFAM" id="SSF48452">
    <property type="entry name" value="TPR-like"/>
    <property type="match status" value="1"/>
</dbReference>
<proteinExistence type="predicted"/>
<name>A0A1B1AH59_9PROT</name>
<dbReference type="AlphaFoldDB" id="A0A1B1AH59"/>
<keyword evidence="2" id="KW-0732">Signal</keyword>
<accession>A0A1B1AH59</accession>
<dbReference type="STRING" id="1759059.ATE48_08100"/>
<dbReference type="Gene3D" id="1.25.40.10">
    <property type="entry name" value="Tetratricopeptide repeat domain"/>
    <property type="match status" value="1"/>
</dbReference>
<evidence type="ECO:0000313" key="4">
    <source>
        <dbReference type="Proteomes" id="UP000092498"/>
    </source>
</evidence>
<sequence>MLRTILMTLATFLLAAAPGASAQSRRADVNTIIARHIEARGGEAAIRALNSLVFDNGSYSEPGYTGSGDAVMMLMRPYLKLVGRPDRNPDFMEGYDGAAWEWYRDPGIVLRTTGDASEAARHYADVEGPFLDYAAKGSHVELIGEETIGNRRAYQVRLTMMDGYETDFFIDRRTYMIIASRHTASIHAFGTRVASETRFSDFRPVAGVLFPFRSSEVEIATGRELNAMQWGSIEANQDLPVQWFSPPRFERTPLQAFMEQMFNQRVDAPAVLWTYHNFRRTHPDIDTREAAEIIGFQILKMGQLDQAIALLERNAADNPDAADSAFGLGRAYATVGRTAEARREFNRALQIEPGHARATRALAALPPN</sequence>
<evidence type="ECO:0000256" key="2">
    <source>
        <dbReference type="SAM" id="SignalP"/>
    </source>
</evidence>
<organism evidence="3 4">
    <name type="scientific">Candidatus Viadribacter manganicus</name>
    <dbReference type="NCBI Taxonomy" id="1759059"/>
    <lineage>
        <taxon>Bacteria</taxon>
        <taxon>Pseudomonadati</taxon>
        <taxon>Pseudomonadota</taxon>
        <taxon>Alphaproteobacteria</taxon>
        <taxon>Hyphomonadales</taxon>
        <taxon>Hyphomonadaceae</taxon>
        <taxon>Candidatus Viadribacter</taxon>
    </lineage>
</organism>
<feature type="chain" id="PRO_5008518808" evidence="2">
    <location>
        <begin position="23"/>
        <end position="368"/>
    </location>
</feature>
<reference evidence="3 4" key="1">
    <citation type="submission" date="2015-11" db="EMBL/GenBank/DDBJ databases">
        <title>Whole-Genome Sequence of Candidatus Oderbacter manganicum from the National Park Lower Oder Valley, Germany.</title>
        <authorList>
            <person name="Braun B."/>
            <person name="Liere K."/>
            <person name="Szewzyk U."/>
        </authorList>
    </citation>
    <scope>NUCLEOTIDE SEQUENCE [LARGE SCALE GENOMIC DNA]</scope>
    <source>
        <strain evidence="3 4">OTSz_A_272</strain>
    </source>
</reference>
<dbReference type="RefSeq" id="WP_066769946.1">
    <property type="nucleotide sequence ID" value="NZ_CP013244.1"/>
</dbReference>
<protein>
    <submittedName>
        <fullName evidence="3">Uncharacterized protein</fullName>
    </submittedName>
</protein>
<dbReference type="InterPro" id="IPR011990">
    <property type="entry name" value="TPR-like_helical_dom_sf"/>
</dbReference>
<dbReference type="InParanoid" id="A0A1B1AH59"/>
<gene>
    <name evidence="3" type="ORF">ATE48_08100</name>
</gene>
<dbReference type="Pfam" id="PF14559">
    <property type="entry name" value="TPR_19"/>
    <property type="match status" value="1"/>
</dbReference>
<dbReference type="KEGG" id="cbot:ATE48_08100"/>
<feature type="repeat" description="TPR" evidence="1">
    <location>
        <begin position="322"/>
        <end position="355"/>
    </location>
</feature>
<feature type="signal peptide" evidence="2">
    <location>
        <begin position="1"/>
        <end position="22"/>
    </location>
</feature>
<dbReference type="EMBL" id="CP013244">
    <property type="protein sequence ID" value="ANP45885.1"/>
    <property type="molecule type" value="Genomic_DNA"/>
</dbReference>
<dbReference type="InterPro" id="IPR019734">
    <property type="entry name" value="TPR_rpt"/>
</dbReference>